<dbReference type="PANTHER" id="PTHR34682:SF1">
    <property type="entry name" value="PROTEIN METABOLIC NETWORK MODULATOR 1"/>
    <property type="match status" value="1"/>
</dbReference>
<feature type="region of interest" description="Disordered" evidence="1">
    <location>
        <begin position="15"/>
        <end position="67"/>
    </location>
</feature>
<evidence type="ECO:0008006" key="4">
    <source>
        <dbReference type="Google" id="ProtNLM"/>
    </source>
</evidence>
<evidence type="ECO:0000313" key="2">
    <source>
        <dbReference type="EMBL" id="KAI5073228.1"/>
    </source>
</evidence>
<dbReference type="PANTHER" id="PTHR34682">
    <property type="entry name" value="AT HOOK MOTIF-CONTAINING PROTEIN"/>
    <property type="match status" value="1"/>
</dbReference>
<reference evidence="2" key="1">
    <citation type="submission" date="2021-01" db="EMBL/GenBank/DDBJ databases">
        <title>Adiantum capillus-veneris genome.</title>
        <authorList>
            <person name="Fang Y."/>
            <person name="Liao Q."/>
        </authorList>
    </citation>
    <scope>NUCLEOTIDE SEQUENCE</scope>
    <source>
        <strain evidence="2">H3</strain>
        <tissue evidence="2">Leaf</tissue>
    </source>
</reference>
<keyword evidence="3" id="KW-1185">Reference proteome</keyword>
<proteinExistence type="predicted"/>
<dbReference type="OrthoDB" id="1919336at2759"/>
<name>A0A9D4USF3_ADICA</name>
<accession>A0A9D4USF3</accession>
<sequence>MNEEKVVVAAPLLPPVPDLSTLVPPKRKKGRPPKNRDLVPAGENITIPPPPKPDGRGRKPKRKNGDMAWPTVDSAFVGQQVHGVLDGSFDAGYLLTVRVGNTQTVLRGAVFEPTLSVPISQANDIAPRVKFISRSEQVAPLLPCSEERVANPALPSVAAPPPINSGIIETAPTGVAPTEGASLPMEEERPLEPPSSEPGVMPTAATTEYHKETPFLAKDHATEEKVDLHTQQQQQPLQTDVVDGHEKFSLASSTEVNLLDQTNVLLAGLCLLVSV</sequence>
<organism evidence="2 3">
    <name type="scientific">Adiantum capillus-veneris</name>
    <name type="common">Maidenhair fern</name>
    <dbReference type="NCBI Taxonomy" id="13818"/>
    <lineage>
        <taxon>Eukaryota</taxon>
        <taxon>Viridiplantae</taxon>
        <taxon>Streptophyta</taxon>
        <taxon>Embryophyta</taxon>
        <taxon>Tracheophyta</taxon>
        <taxon>Polypodiopsida</taxon>
        <taxon>Polypodiidae</taxon>
        <taxon>Polypodiales</taxon>
        <taxon>Pteridineae</taxon>
        <taxon>Pteridaceae</taxon>
        <taxon>Vittarioideae</taxon>
        <taxon>Adiantum</taxon>
    </lineage>
</organism>
<evidence type="ECO:0000256" key="1">
    <source>
        <dbReference type="SAM" id="MobiDB-lite"/>
    </source>
</evidence>
<gene>
    <name evidence="2" type="ORF">GOP47_0011241</name>
</gene>
<comment type="caution">
    <text evidence="2">The sequence shown here is derived from an EMBL/GenBank/DDBJ whole genome shotgun (WGS) entry which is preliminary data.</text>
</comment>
<dbReference type="AlphaFoldDB" id="A0A9D4USF3"/>
<dbReference type="EMBL" id="JABFUD020000011">
    <property type="protein sequence ID" value="KAI5073228.1"/>
    <property type="molecule type" value="Genomic_DNA"/>
</dbReference>
<protein>
    <recommendedName>
        <fullName evidence="4">AT hook motif-containing protein</fullName>
    </recommendedName>
</protein>
<dbReference type="InterPro" id="IPR045881">
    <property type="entry name" value="MNM1-like"/>
</dbReference>
<dbReference type="Proteomes" id="UP000886520">
    <property type="component" value="Chromosome 11"/>
</dbReference>
<evidence type="ECO:0000313" key="3">
    <source>
        <dbReference type="Proteomes" id="UP000886520"/>
    </source>
</evidence>
<feature type="region of interest" description="Disordered" evidence="1">
    <location>
        <begin position="170"/>
        <end position="199"/>
    </location>
</feature>